<gene>
    <name evidence="1" type="ORF">MYCFIDRAFT_171938</name>
</gene>
<proteinExistence type="predicted"/>
<evidence type="ECO:0000313" key="2">
    <source>
        <dbReference type="Proteomes" id="UP000016932"/>
    </source>
</evidence>
<reference evidence="1 2" key="1">
    <citation type="journal article" date="2012" name="PLoS Pathog.">
        <title>Diverse lifestyles and strategies of plant pathogenesis encoded in the genomes of eighteen Dothideomycetes fungi.</title>
        <authorList>
            <person name="Ohm R.A."/>
            <person name="Feau N."/>
            <person name="Henrissat B."/>
            <person name="Schoch C.L."/>
            <person name="Horwitz B.A."/>
            <person name="Barry K.W."/>
            <person name="Condon B.J."/>
            <person name="Copeland A.C."/>
            <person name="Dhillon B."/>
            <person name="Glaser F."/>
            <person name="Hesse C.N."/>
            <person name="Kosti I."/>
            <person name="LaButti K."/>
            <person name="Lindquist E.A."/>
            <person name="Lucas S."/>
            <person name="Salamov A.A."/>
            <person name="Bradshaw R.E."/>
            <person name="Ciuffetti L."/>
            <person name="Hamelin R.C."/>
            <person name="Kema G.H.J."/>
            <person name="Lawrence C."/>
            <person name="Scott J.A."/>
            <person name="Spatafora J.W."/>
            <person name="Turgeon B.G."/>
            <person name="de Wit P.J.G.M."/>
            <person name="Zhong S."/>
            <person name="Goodwin S.B."/>
            <person name="Grigoriev I.V."/>
        </authorList>
    </citation>
    <scope>NUCLEOTIDE SEQUENCE [LARGE SCALE GENOMIC DNA]</scope>
    <source>
        <strain evidence="1 2">CIRAD86</strain>
    </source>
</reference>
<sequence length="67" mass="7633">MLNIPRYYDQGIIILGCVHLEGTKLREMHSARRPSDWAEFNSRNSLSVAAEPAMQQRKLITIFIASS</sequence>
<organism evidence="1 2">
    <name type="scientific">Pseudocercospora fijiensis (strain CIRAD86)</name>
    <name type="common">Black leaf streak disease fungus</name>
    <name type="synonym">Mycosphaerella fijiensis</name>
    <dbReference type="NCBI Taxonomy" id="383855"/>
    <lineage>
        <taxon>Eukaryota</taxon>
        <taxon>Fungi</taxon>
        <taxon>Dikarya</taxon>
        <taxon>Ascomycota</taxon>
        <taxon>Pezizomycotina</taxon>
        <taxon>Dothideomycetes</taxon>
        <taxon>Dothideomycetidae</taxon>
        <taxon>Mycosphaerellales</taxon>
        <taxon>Mycosphaerellaceae</taxon>
        <taxon>Pseudocercospora</taxon>
    </lineage>
</organism>
<evidence type="ECO:0000313" key="1">
    <source>
        <dbReference type="EMBL" id="EME86138.1"/>
    </source>
</evidence>
<dbReference type="VEuPathDB" id="FungiDB:MYCFIDRAFT_171938"/>
<dbReference type="GeneID" id="19332721"/>
<protein>
    <submittedName>
        <fullName evidence="1">Uncharacterized protein</fullName>
    </submittedName>
</protein>
<dbReference type="EMBL" id="KB446556">
    <property type="protein sequence ID" value="EME86138.1"/>
    <property type="molecule type" value="Genomic_DNA"/>
</dbReference>
<name>M3BA54_PSEFD</name>
<dbReference type="KEGG" id="pfj:MYCFIDRAFT_171938"/>
<dbReference type="HOGENOM" id="CLU_2813486_0_0_1"/>
<keyword evidence="2" id="KW-1185">Reference proteome</keyword>
<dbReference type="RefSeq" id="XP_007923519.1">
    <property type="nucleotide sequence ID" value="XM_007925328.1"/>
</dbReference>
<dbReference type="AlphaFoldDB" id="M3BA54"/>
<accession>M3BA54</accession>
<dbReference type="Proteomes" id="UP000016932">
    <property type="component" value="Unassembled WGS sequence"/>
</dbReference>